<dbReference type="NCBIfam" id="NF010039">
    <property type="entry name" value="PRK13515.1"/>
    <property type="match status" value="1"/>
</dbReference>
<dbReference type="PANTHER" id="PTHR36510">
    <property type="entry name" value="GLUTAMATE--CYSTEINE LIGASE 2-RELATED"/>
    <property type="match status" value="1"/>
</dbReference>
<accession>A0A6J4S9L1</accession>
<dbReference type="InterPro" id="IPR014746">
    <property type="entry name" value="Gln_synth/guanido_kin_cat_dom"/>
</dbReference>
<dbReference type="InterPro" id="IPR006336">
    <property type="entry name" value="GCS2"/>
</dbReference>
<comment type="similarity">
    <text evidence="5">Belongs to the glutamate--cysteine ligase type 2 family. YbdK subfamily.</text>
</comment>
<keyword evidence="3 5" id="KW-0067">ATP-binding</keyword>
<organism evidence="6">
    <name type="scientific">uncultured Solirubrobacteraceae bacterium</name>
    <dbReference type="NCBI Taxonomy" id="1162706"/>
    <lineage>
        <taxon>Bacteria</taxon>
        <taxon>Bacillati</taxon>
        <taxon>Actinomycetota</taxon>
        <taxon>Thermoleophilia</taxon>
        <taxon>Solirubrobacterales</taxon>
        <taxon>Solirubrobacteraceae</taxon>
        <taxon>environmental samples</taxon>
    </lineage>
</organism>
<protein>
    <recommendedName>
        <fullName evidence="5">Putative glutamate--cysteine ligase 2</fullName>
        <ecNumber evidence="5">6.3.2.2</ecNumber>
    </recommendedName>
    <alternativeName>
        <fullName evidence="5">Gamma-glutamylcysteine synthetase 2</fullName>
        <shortName evidence="5">GCS 2</shortName>
        <shortName evidence="5">Gamma-GCS 2</shortName>
    </alternativeName>
</protein>
<evidence type="ECO:0000256" key="3">
    <source>
        <dbReference type="ARBA" id="ARBA00022840"/>
    </source>
</evidence>
<dbReference type="NCBIfam" id="TIGR02050">
    <property type="entry name" value="gshA_cyan_rel"/>
    <property type="match status" value="1"/>
</dbReference>
<dbReference type="InterPro" id="IPR011793">
    <property type="entry name" value="YbdK"/>
</dbReference>
<dbReference type="PANTHER" id="PTHR36510:SF1">
    <property type="entry name" value="GLUTAMATE--CYSTEINE LIGASE 2-RELATED"/>
    <property type="match status" value="1"/>
</dbReference>
<proteinExistence type="inferred from homology"/>
<dbReference type="InterPro" id="IPR050141">
    <property type="entry name" value="GCL_type2/YbdK_subfam"/>
</dbReference>
<dbReference type="GO" id="GO:0004357">
    <property type="term" value="F:glutamate-cysteine ligase activity"/>
    <property type="evidence" value="ECO:0007669"/>
    <property type="project" value="UniProtKB-EC"/>
</dbReference>
<evidence type="ECO:0000256" key="2">
    <source>
        <dbReference type="ARBA" id="ARBA00022741"/>
    </source>
</evidence>
<dbReference type="GO" id="GO:0042398">
    <property type="term" value="P:modified amino acid biosynthetic process"/>
    <property type="evidence" value="ECO:0007669"/>
    <property type="project" value="InterPro"/>
</dbReference>
<dbReference type="GO" id="GO:0005524">
    <property type="term" value="F:ATP binding"/>
    <property type="evidence" value="ECO:0007669"/>
    <property type="project" value="UniProtKB-KW"/>
</dbReference>
<name>A0A6J4S9L1_9ACTN</name>
<sequence>MSAQLYPGYSAGTVKPNFTGPSFTIGIEEELMILDPSTFSLVNAIETLLEECGGSEDVKPELMESVLEISTRPCANTREAGEQLRGLRQEVTEAARRRGLTIGSAGTHPLARWEDQRIAARPRYRDLVSALRFVARQEIIFGLHVHVGVDDADKAIHVANGMRVHVPVLLALSANSPFWRGDATGLASTRMPIFRAFPRVGIPPCYDGWEDFERRIGFMVETGVIEDYTYLWYDVRPHPNYGTVEIRAMDAQTRTEHTLGLAALIQALVKELCEHYDAGRQLSHYPHEMLDENKWLAARHGLDGEIVDLPERTRVPTKELARRLLDRMREHAQDLGSADELEGIADILAHGNGAARQQVVFEANHDLAEVMSEIVAATAPEPPR</sequence>
<keyword evidence="1 5" id="KW-0436">Ligase</keyword>
<dbReference type="EMBL" id="CADCVJ010000201">
    <property type="protein sequence ID" value="CAA9486777.1"/>
    <property type="molecule type" value="Genomic_DNA"/>
</dbReference>
<dbReference type="AlphaFoldDB" id="A0A6J4S9L1"/>
<keyword evidence="2 5" id="KW-0547">Nucleotide-binding</keyword>
<evidence type="ECO:0000256" key="1">
    <source>
        <dbReference type="ARBA" id="ARBA00022598"/>
    </source>
</evidence>
<dbReference type="Gene3D" id="3.30.590.20">
    <property type="match status" value="1"/>
</dbReference>
<evidence type="ECO:0000313" key="6">
    <source>
        <dbReference type="EMBL" id="CAA9486777.1"/>
    </source>
</evidence>
<comment type="catalytic activity">
    <reaction evidence="4 5">
        <text>L-cysteine + L-glutamate + ATP = gamma-L-glutamyl-L-cysteine + ADP + phosphate + H(+)</text>
        <dbReference type="Rhea" id="RHEA:13285"/>
        <dbReference type="ChEBI" id="CHEBI:15378"/>
        <dbReference type="ChEBI" id="CHEBI:29985"/>
        <dbReference type="ChEBI" id="CHEBI:30616"/>
        <dbReference type="ChEBI" id="CHEBI:35235"/>
        <dbReference type="ChEBI" id="CHEBI:43474"/>
        <dbReference type="ChEBI" id="CHEBI:58173"/>
        <dbReference type="ChEBI" id="CHEBI:456216"/>
        <dbReference type="EC" id="6.3.2.2"/>
    </reaction>
</comment>
<dbReference type="HAMAP" id="MF_01609">
    <property type="entry name" value="Glu_cys_ligase_2"/>
    <property type="match status" value="1"/>
</dbReference>
<dbReference type="Pfam" id="PF04107">
    <property type="entry name" value="GCS2"/>
    <property type="match status" value="1"/>
</dbReference>
<dbReference type="EC" id="6.3.2.2" evidence="5"/>
<comment type="function">
    <text evidence="5">ATP-dependent carboxylate-amine ligase which exhibits weak glutamate--cysteine ligase activity.</text>
</comment>
<evidence type="ECO:0000256" key="4">
    <source>
        <dbReference type="ARBA" id="ARBA00048819"/>
    </source>
</evidence>
<reference evidence="6" key="1">
    <citation type="submission" date="2020-02" db="EMBL/GenBank/DDBJ databases">
        <authorList>
            <person name="Meier V. D."/>
        </authorList>
    </citation>
    <scope>NUCLEOTIDE SEQUENCE</scope>
    <source>
        <strain evidence="6">AVDCRST_MAG38</strain>
    </source>
</reference>
<gene>
    <name evidence="6" type="ORF">AVDCRST_MAG38-2388</name>
</gene>
<evidence type="ECO:0000256" key="5">
    <source>
        <dbReference type="HAMAP-Rule" id="MF_01609"/>
    </source>
</evidence>
<dbReference type="SUPFAM" id="SSF55931">
    <property type="entry name" value="Glutamine synthetase/guanido kinase"/>
    <property type="match status" value="1"/>
</dbReference>